<dbReference type="STRING" id="1475481.GCA_000953855_02115"/>
<dbReference type="OrthoDB" id="9773007at2"/>
<keyword evidence="1" id="KW-0283">Flagellar rotation</keyword>
<comment type="subunit">
    <text evidence="1">Homodimer.</text>
</comment>
<comment type="similarity">
    <text evidence="1">Belongs to the CheZ family.</text>
</comment>
<dbReference type="GO" id="GO:0097588">
    <property type="term" value="P:archaeal or bacterial-type flagellum-dependent cell motility"/>
    <property type="evidence" value="ECO:0007669"/>
    <property type="project" value="UniProtKB-KW"/>
</dbReference>
<dbReference type="GO" id="GO:0006935">
    <property type="term" value="P:chemotaxis"/>
    <property type="evidence" value="ECO:0007669"/>
    <property type="project" value="UniProtKB-KW"/>
</dbReference>
<keyword evidence="1" id="KW-0145">Chemotaxis</keyword>
<sequence length="226" mass="24024">MDTTIGALQPPAAPLPAELRELLGASDADSFERALDALIRRREHALFHALGKLARELHEAVKHLASDVESGGLAAQALPEARRRLGEAMNMSEQAAHASLDVTERLMPEAARLEEAASVLMVRCDGLAGDPLADDAGALARQAAIFADACREGLREMTVAQSWQDLTGQRMQQIAAFMERAEQVLLELVRLAGTLAGTPPAPAVPASGATASTQDQVDRLLAEFGF</sequence>
<feature type="site" description="Enhances dephosphorylation of CheY-P" evidence="2">
    <location>
        <position position="169"/>
    </location>
</feature>
<name>A0A0K8QPZ0_9GAMM</name>
<dbReference type="EC" id="3.1.3.-" evidence="1"/>
<evidence type="ECO:0000313" key="3">
    <source>
        <dbReference type="EMBL" id="GAN45466.1"/>
    </source>
</evidence>
<keyword evidence="1" id="KW-0904">Protein phosphatase</keyword>
<dbReference type="Proteomes" id="UP000253740">
    <property type="component" value="Unassembled WGS sequence"/>
</dbReference>
<reference evidence="3" key="1">
    <citation type="submission" date="2015-03" db="EMBL/GenBank/DDBJ databases">
        <title>Draft genome sequence of Mizugakiibacter sediminis skMP5.</title>
        <authorList>
            <person name="Watanabe T."/>
            <person name="Kojima H."/>
            <person name="Fukui M."/>
        </authorList>
    </citation>
    <scope>NUCLEOTIDE SEQUENCE</scope>
    <source>
        <strain evidence="3">SkMP5</strain>
    </source>
</reference>
<dbReference type="AlphaFoldDB" id="A0A0K8QPZ0"/>
<keyword evidence="1" id="KW-0963">Cytoplasm</keyword>
<accession>A0A0K8QPZ0</accession>
<reference evidence="4" key="2">
    <citation type="submission" date="2015-08" db="EMBL/GenBank/DDBJ databases">
        <title>Complete DNA Sequence of Pseudomonas syringae pv. actinidiae, the Causal Agent of Kiwifruit Canker Disease.</title>
        <authorList>
            <person name="Rikkerink E.H.A."/>
            <person name="Fineran P.C."/>
        </authorList>
    </citation>
    <scope>NUCLEOTIDE SEQUENCE</scope>
    <source>
        <strain evidence="4">SkMP5</strain>
    </source>
</reference>
<dbReference type="HOGENOM" id="CLU_080718_0_0_6"/>
<dbReference type="Gene3D" id="1.10.287.500">
    <property type="entry name" value="Helix hairpin bin"/>
    <property type="match status" value="1"/>
</dbReference>
<dbReference type="GO" id="GO:0009288">
    <property type="term" value="C:bacterial-type flagellum"/>
    <property type="evidence" value="ECO:0007669"/>
    <property type="project" value="InterPro"/>
</dbReference>
<evidence type="ECO:0000256" key="2">
    <source>
        <dbReference type="PIRSR" id="PIRSR002884-1"/>
    </source>
</evidence>
<dbReference type="GO" id="GO:0005737">
    <property type="term" value="C:cytoplasm"/>
    <property type="evidence" value="ECO:0007669"/>
    <property type="project" value="UniProtKB-SubCell"/>
</dbReference>
<evidence type="ECO:0000313" key="5">
    <source>
        <dbReference type="Proteomes" id="UP000253740"/>
    </source>
</evidence>
<dbReference type="RefSeq" id="WP_062537346.1">
    <property type="nucleotide sequence ID" value="NZ_DF970232.1"/>
</dbReference>
<comment type="function">
    <text evidence="1">Plays an important role in bacterial chemotaxis signal transduction pathway by accelerating the dephosphorylation of phosphorylated CheY (CheY-P).</text>
</comment>
<dbReference type="GO" id="GO:0050920">
    <property type="term" value="P:regulation of chemotaxis"/>
    <property type="evidence" value="ECO:0007669"/>
    <property type="project" value="InterPro"/>
</dbReference>
<evidence type="ECO:0000256" key="1">
    <source>
        <dbReference type="PIRNR" id="PIRNR002884"/>
    </source>
</evidence>
<proteinExistence type="inferred from homology"/>
<gene>
    <name evidence="3" type="ORF">MBSD_2015</name>
    <name evidence="4" type="ORF">MBSD_n2071</name>
</gene>
<organism evidence="4">
    <name type="scientific">Mizugakiibacter sediminis</name>
    <dbReference type="NCBI Taxonomy" id="1475481"/>
    <lineage>
        <taxon>Bacteria</taxon>
        <taxon>Pseudomonadati</taxon>
        <taxon>Pseudomonadota</taxon>
        <taxon>Gammaproteobacteria</taxon>
        <taxon>Lysobacterales</taxon>
        <taxon>Rhodanobacteraceae</taxon>
        <taxon>Mizugakiibacter</taxon>
    </lineage>
</organism>
<dbReference type="SUPFAM" id="SSF75708">
    <property type="entry name" value="Chemotaxis phosphatase CheZ"/>
    <property type="match status" value="1"/>
</dbReference>
<comment type="subcellular location">
    <subcellularLocation>
        <location evidence="1">Cytoplasm</location>
    </subcellularLocation>
</comment>
<dbReference type="EMBL" id="DF970232">
    <property type="protein sequence ID" value="GAP66756.1"/>
    <property type="molecule type" value="Genomic_DNA"/>
</dbReference>
<dbReference type="EMBL" id="DF952381">
    <property type="protein sequence ID" value="GAN45466.1"/>
    <property type="molecule type" value="Genomic_DNA"/>
</dbReference>
<dbReference type="InterPro" id="IPR007439">
    <property type="entry name" value="Chemotax_Pase_CheZ"/>
</dbReference>
<dbReference type="Pfam" id="PF04344">
    <property type="entry name" value="CheZ"/>
    <property type="match status" value="1"/>
</dbReference>
<evidence type="ECO:0000313" key="4">
    <source>
        <dbReference type="EMBL" id="GAP66756.1"/>
    </source>
</evidence>
<keyword evidence="5" id="KW-1185">Reference proteome</keyword>
<keyword evidence="1" id="KW-0378">Hydrolase</keyword>
<dbReference type="GO" id="GO:0004721">
    <property type="term" value="F:phosphoprotein phosphatase activity"/>
    <property type="evidence" value="ECO:0007669"/>
    <property type="project" value="UniProtKB-KW"/>
</dbReference>
<dbReference type="PIRSF" id="PIRSF002884">
    <property type="entry name" value="CheZ"/>
    <property type="match status" value="1"/>
</dbReference>
<protein>
    <recommendedName>
        <fullName evidence="1">Protein phosphatase CheZ</fullName>
        <ecNumber evidence="1">3.1.3.-</ecNumber>
    </recommendedName>
    <alternativeName>
        <fullName evidence="1">Chemotaxis protein CheZ</fullName>
    </alternativeName>
</protein>